<keyword evidence="1" id="KW-0472">Membrane</keyword>
<dbReference type="KEGG" id="nvr:FEJ81_12850"/>
<evidence type="ECO:0000313" key="3">
    <source>
        <dbReference type="Proteomes" id="UP000302218"/>
    </source>
</evidence>
<feature type="transmembrane region" description="Helical" evidence="1">
    <location>
        <begin position="20"/>
        <end position="39"/>
    </location>
</feature>
<dbReference type="OrthoDB" id="217556at2157"/>
<dbReference type="EMBL" id="CP040330">
    <property type="protein sequence ID" value="QCS43199.1"/>
    <property type="molecule type" value="Genomic_DNA"/>
</dbReference>
<sequence length="133" mass="14603">MSYLDITTAVLQQGGGEAGGGLTMIIGLLFVVSYIAGAWKTFSKANQPGWAAIIPIYNWYIMFKIGNNEWWWVLVMFVPIVNIYATYKLFAGVSNAFGYGIGFTLGLWFLGFLFFPLLGFGDATYRGSPTLGA</sequence>
<proteinExistence type="predicted"/>
<reference evidence="3" key="1">
    <citation type="submission" date="2019-05" db="EMBL/GenBank/DDBJ databases">
        <title>Genome sequence and methylation pattern of the halophilic Archaeon Natrinema versiforme BOL5-4.</title>
        <authorList>
            <person name="DasSarma P."/>
            <person name="Anton B.P."/>
            <person name="DasSarma S.L."/>
            <person name="Martinez F.L."/>
            <person name="Guzman D."/>
            <person name="Roberts R.J."/>
            <person name="DasSarma S."/>
        </authorList>
    </citation>
    <scope>NUCLEOTIDE SEQUENCE [LARGE SCALE GENOMIC DNA]</scope>
    <source>
        <strain evidence="3">BOL5-4</strain>
    </source>
</reference>
<evidence type="ECO:0000256" key="1">
    <source>
        <dbReference type="SAM" id="Phobius"/>
    </source>
</evidence>
<dbReference type="AlphaFoldDB" id="A0A4P8WID0"/>
<dbReference type="Proteomes" id="UP000302218">
    <property type="component" value="Chromosome"/>
</dbReference>
<dbReference type="GeneID" id="40266177"/>
<dbReference type="InterPro" id="IPR043739">
    <property type="entry name" value="DUF5684"/>
</dbReference>
<gene>
    <name evidence="2" type="ORF">FEJ81_12850</name>
</gene>
<feature type="transmembrane region" description="Helical" evidence="1">
    <location>
        <begin position="96"/>
        <end position="118"/>
    </location>
</feature>
<organism evidence="2 3">
    <name type="scientific">Natrinema versiforme</name>
    <dbReference type="NCBI Taxonomy" id="88724"/>
    <lineage>
        <taxon>Archaea</taxon>
        <taxon>Methanobacteriati</taxon>
        <taxon>Methanobacteriota</taxon>
        <taxon>Stenosarchaea group</taxon>
        <taxon>Halobacteria</taxon>
        <taxon>Halobacteriales</taxon>
        <taxon>Natrialbaceae</taxon>
        <taxon>Natrinema</taxon>
    </lineage>
</organism>
<dbReference type="Pfam" id="PF18936">
    <property type="entry name" value="DUF5684"/>
    <property type="match status" value="1"/>
</dbReference>
<keyword evidence="1" id="KW-1133">Transmembrane helix</keyword>
<dbReference type="RefSeq" id="WP_138245665.1">
    <property type="nucleotide sequence ID" value="NZ_CP040330.1"/>
</dbReference>
<evidence type="ECO:0000313" key="2">
    <source>
        <dbReference type="EMBL" id="QCS43199.1"/>
    </source>
</evidence>
<keyword evidence="1" id="KW-0812">Transmembrane</keyword>
<accession>A0A4P8WID0</accession>
<protein>
    <submittedName>
        <fullName evidence="2">Signal peptidase I</fullName>
    </submittedName>
</protein>
<name>A0A4P8WID0_9EURY</name>
<feature type="transmembrane region" description="Helical" evidence="1">
    <location>
        <begin position="70"/>
        <end position="90"/>
    </location>
</feature>